<name>A0AAW8U5G4_9ENTE</name>
<organism evidence="1 2">
    <name type="scientific">Vagococcus carniphilus</name>
    <dbReference type="NCBI Taxonomy" id="218144"/>
    <lineage>
        <taxon>Bacteria</taxon>
        <taxon>Bacillati</taxon>
        <taxon>Bacillota</taxon>
        <taxon>Bacilli</taxon>
        <taxon>Lactobacillales</taxon>
        <taxon>Enterococcaceae</taxon>
        <taxon>Vagococcus</taxon>
    </lineage>
</organism>
<comment type="caution">
    <text evidence="1">The sequence shown here is derived from an EMBL/GenBank/DDBJ whole genome shotgun (WGS) entry which is preliminary data.</text>
</comment>
<gene>
    <name evidence="1" type="ORF">P7H70_09675</name>
</gene>
<proteinExistence type="predicted"/>
<protein>
    <submittedName>
        <fullName evidence="1">Uncharacterized protein</fullName>
    </submittedName>
</protein>
<dbReference type="AlphaFoldDB" id="A0AAW8U5G4"/>
<dbReference type="EMBL" id="JARQBZ010000017">
    <property type="protein sequence ID" value="MDT2834329.1"/>
    <property type="molecule type" value="Genomic_DNA"/>
</dbReference>
<sequence length="71" mass="8689">MNDIKYLYAYTVSYEKYMLLSQIKRDLISSNPRVEWALTPIDKWILFLVYKDYNDSEEHKAYSDFLEKRIL</sequence>
<evidence type="ECO:0000313" key="1">
    <source>
        <dbReference type="EMBL" id="MDT2834329.1"/>
    </source>
</evidence>
<dbReference type="Proteomes" id="UP001268577">
    <property type="component" value="Unassembled WGS sequence"/>
</dbReference>
<evidence type="ECO:0000313" key="2">
    <source>
        <dbReference type="Proteomes" id="UP001268577"/>
    </source>
</evidence>
<reference evidence="1" key="1">
    <citation type="submission" date="2023-03" db="EMBL/GenBank/DDBJ databases">
        <authorList>
            <person name="Shen W."/>
            <person name="Cai J."/>
        </authorList>
    </citation>
    <scope>NUCLEOTIDE SEQUENCE</scope>
    <source>
        <strain evidence="1">P96-3</strain>
    </source>
</reference>
<accession>A0AAW8U5G4</accession>